<accession>A0A8J4QAW2</accession>
<dbReference type="AlphaFoldDB" id="A0A8J4QAW2"/>
<dbReference type="EMBL" id="JRKL02008786">
    <property type="protein sequence ID" value="KAF3946668.1"/>
    <property type="molecule type" value="Genomic_DNA"/>
</dbReference>
<evidence type="ECO:0000256" key="1">
    <source>
        <dbReference type="SAM" id="MobiDB-lite"/>
    </source>
</evidence>
<proteinExistence type="predicted"/>
<dbReference type="PANTHER" id="PTHR23099">
    <property type="entry name" value="TRANSCRIPTIONAL REGULATOR"/>
    <property type="match status" value="1"/>
</dbReference>
<name>A0A8J4QAW2_9ROSI</name>
<dbReference type="GO" id="GO:0005634">
    <property type="term" value="C:nucleus"/>
    <property type="evidence" value="ECO:0007669"/>
    <property type="project" value="TreeGrafter"/>
</dbReference>
<evidence type="ECO:0000313" key="3">
    <source>
        <dbReference type="Proteomes" id="UP000737018"/>
    </source>
</evidence>
<dbReference type="PANTHER" id="PTHR23099:SF0">
    <property type="entry name" value="GERM CELL NUCLEAR ACIDIC PROTEIN"/>
    <property type="match status" value="1"/>
</dbReference>
<dbReference type="OrthoDB" id="21643at2759"/>
<sequence length="308" mass="34833">MILFKDGGKEGKKKDPTSSSVKCFFIRMESIEKVYEARSSFMHAHRLPSVANYMARFSLILSKTTKVEVDLASYNGCVWKGGRLKLEKAKEHYLVRLKREWAEQAELASRAPDNGFGANEDIASSNKPKKDLNSETKQLRIYFPSLRKVKLLPLSGSGKHKYSFQNVEVPPLPIHFCDCEEHSIDPHPAKEKQTNDLEAQSGGMNEEEINIMNSVMNKLFEREKVSDAAHSENGQAKERHNSAKLISGLKRSKFLKIRTSVASELPRMGKISKSRKGIPYLLTRRGNHLIKKVMKMDLSLLSLEARGS</sequence>
<feature type="region of interest" description="Disordered" evidence="1">
    <location>
        <begin position="112"/>
        <end position="133"/>
    </location>
</feature>
<comment type="caution">
    <text evidence="2">The sequence shown here is derived from an EMBL/GenBank/DDBJ whole genome shotgun (WGS) entry which is preliminary data.</text>
</comment>
<reference evidence="2" key="1">
    <citation type="submission" date="2020-03" db="EMBL/GenBank/DDBJ databases">
        <title>Castanea mollissima Vanexum genome sequencing.</title>
        <authorList>
            <person name="Staton M."/>
        </authorList>
    </citation>
    <scope>NUCLEOTIDE SEQUENCE</scope>
    <source>
        <tissue evidence="2">Leaf</tissue>
    </source>
</reference>
<gene>
    <name evidence="2" type="ORF">CMV_027091</name>
</gene>
<evidence type="ECO:0000313" key="2">
    <source>
        <dbReference type="EMBL" id="KAF3946668.1"/>
    </source>
</evidence>
<keyword evidence="3" id="KW-1185">Reference proteome</keyword>
<dbReference type="Proteomes" id="UP000737018">
    <property type="component" value="Unassembled WGS sequence"/>
</dbReference>
<organism evidence="2 3">
    <name type="scientific">Castanea mollissima</name>
    <name type="common">Chinese chestnut</name>
    <dbReference type="NCBI Taxonomy" id="60419"/>
    <lineage>
        <taxon>Eukaryota</taxon>
        <taxon>Viridiplantae</taxon>
        <taxon>Streptophyta</taxon>
        <taxon>Embryophyta</taxon>
        <taxon>Tracheophyta</taxon>
        <taxon>Spermatophyta</taxon>
        <taxon>Magnoliopsida</taxon>
        <taxon>eudicotyledons</taxon>
        <taxon>Gunneridae</taxon>
        <taxon>Pentapetalae</taxon>
        <taxon>rosids</taxon>
        <taxon>fabids</taxon>
        <taxon>Fagales</taxon>
        <taxon>Fagaceae</taxon>
        <taxon>Castanea</taxon>
    </lineage>
</organism>
<protein>
    <submittedName>
        <fullName evidence="2">Uncharacterized protein</fullName>
    </submittedName>
</protein>